<keyword evidence="1" id="KW-0677">Repeat</keyword>
<feature type="repeat" description="NHL" evidence="3">
    <location>
        <begin position="941"/>
        <end position="977"/>
    </location>
</feature>
<dbReference type="SUPFAM" id="SSF101898">
    <property type="entry name" value="NHL repeat"/>
    <property type="match status" value="1"/>
</dbReference>
<dbReference type="PROSITE" id="PS00018">
    <property type="entry name" value="EF_HAND_1"/>
    <property type="match status" value="1"/>
</dbReference>
<dbReference type="InterPro" id="IPR013783">
    <property type="entry name" value="Ig-like_fold"/>
</dbReference>
<gene>
    <name evidence="6" type="ORF">ZHD862_LOCUS31634</name>
</gene>
<evidence type="ECO:0000259" key="5">
    <source>
        <dbReference type="PROSITE" id="PS50853"/>
    </source>
</evidence>
<dbReference type="PROSITE" id="PS50222">
    <property type="entry name" value="EF_HAND_2"/>
    <property type="match status" value="1"/>
</dbReference>
<dbReference type="InterPro" id="IPR001258">
    <property type="entry name" value="NHL_repeat"/>
</dbReference>
<dbReference type="PROSITE" id="PS51125">
    <property type="entry name" value="NHL"/>
    <property type="match status" value="3"/>
</dbReference>
<dbReference type="InterPro" id="IPR018247">
    <property type="entry name" value="EF_Hand_1_Ca_BS"/>
</dbReference>
<dbReference type="EMBL" id="CAJNOT010003224">
    <property type="protein sequence ID" value="CAF1371739.1"/>
    <property type="molecule type" value="Genomic_DNA"/>
</dbReference>
<dbReference type="Pfam" id="PF01436">
    <property type="entry name" value="NHL"/>
    <property type="match status" value="2"/>
</dbReference>
<evidence type="ECO:0000256" key="2">
    <source>
        <dbReference type="ARBA" id="ARBA00022837"/>
    </source>
</evidence>
<feature type="domain" description="EF-hand" evidence="4">
    <location>
        <begin position="662"/>
        <end position="697"/>
    </location>
</feature>
<dbReference type="InterPro" id="IPR002048">
    <property type="entry name" value="EF_hand_dom"/>
</dbReference>
<evidence type="ECO:0000313" key="7">
    <source>
        <dbReference type="Proteomes" id="UP000663864"/>
    </source>
</evidence>
<proteinExistence type="predicted"/>
<dbReference type="CDD" id="cd00063">
    <property type="entry name" value="FN3"/>
    <property type="match status" value="1"/>
</dbReference>
<feature type="repeat" description="NHL" evidence="3">
    <location>
        <begin position="986"/>
        <end position="1027"/>
    </location>
</feature>
<dbReference type="InterPro" id="IPR036116">
    <property type="entry name" value="FN3_sf"/>
</dbReference>
<dbReference type="Gene3D" id="1.10.238.10">
    <property type="entry name" value="EF-hand"/>
    <property type="match status" value="2"/>
</dbReference>
<evidence type="ECO:0000313" key="6">
    <source>
        <dbReference type="EMBL" id="CAF1371739.1"/>
    </source>
</evidence>
<keyword evidence="2" id="KW-0106">Calcium</keyword>
<dbReference type="InterPro" id="IPR052090">
    <property type="entry name" value="Cytolytic_pore-forming_toxin"/>
</dbReference>
<dbReference type="InterPro" id="IPR048997">
    <property type="entry name" value="Stonustoxin-like_helical"/>
</dbReference>
<name>A0A815J0I7_9BILA</name>
<protein>
    <submittedName>
        <fullName evidence="6">Uncharacterized protein</fullName>
    </submittedName>
</protein>
<dbReference type="PANTHER" id="PTHR31594:SF16">
    <property type="entry name" value="SI:CH211-281L24.3"/>
    <property type="match status" value="1"/>
</dbReference>
<dbReference type="InterPro" id="IPR011992">
    <property type="entry name" value="EF-hand-dom_pair"/>
</dbReference>
<evidence type="ECO:0000256" key="3">
    <source>
        <dbReference type="PROSITE-ProRule" id="PRU00504"/>
    </source>
</evidence>
<organism evidence="6 7">
    <name type="scientific">Rotaria sordida</name>
    <dbReference type="NCBI Taxonomy" id="392033"/>
    <lineage>
        <taxon>Eukaryota</taxon>
        <taxon>Metazoa</taxon>
        <taxon>Spiralia</taxon>
        <taxon>Gnathifera</taxon>
        <taxon>Rotifera</taxon>
        <taxon>Eurotatoria</taxon>
        <taxon>Bdelloidea</taxon>
        <taxon>Philodinida</taxon>
        <taxon>Philodinidae</taxon>
        <taxon>Rotaria</taxon>
    </lineage>
</organism>
<accession>A0A815J0I7</accession>
<reference evidence="6" key="1">
    <citation type="submission" date="2021-02" db="EMBL/GenBank/DDBJ databases">
        <authorList>
            <person name="Nowell W R."/>
        </authorList>
    </citation>
    <scope>NUCLEOTIDE SEQUENCE</scope>
</reference>
<comment type="caution">
    <text evidence="6">The sequence shown here is derived from an EMBL/GenBank/DDBJ whole genome shotgun (WGS) entry which is preliminary data.</text>
</comment>
<dbReference type="Proteomes" id="UP000663864">
    <property type="component" value="Unassembled WGS sequence"/>
</dbReference>
<dbReference type="CDD" id="cd05819">
    <property type="entry name" value="NHL"/>
    <property type="match status" value="1"/>
</dbReference>
<dbReference type="PRINTS" id="PR00450">
    <property type="entry name" value="RECOVERIN"/>
</dbReference>
<dbReference type="Gene3D" id="2.60.40.10">
    <property type="entry name" value="Immunoglobulins"/>
    <property type="match status" value="1"/>
</dbReference>
<dbReference type="SUPFAM" id="SSF49265">
    <property type="entry name" value="Fibronectin type III"/>
    <property type="match status" value="1"/>
</dbReference>
<dbReference type="Gene3D" id="2.120.10.30">
    <property type="entry name" value="TolB, C-terminal domain"/>
    <property type="match status" value="2"/>
</dbReference>
<dbReference type="AlphaFoldDB" id="A0A815J0I7"/>
<dbReference type="SUPFAM" id="SSF47473">
    <property type="entry name" value="EF-hand"/>
    <property type="match status" value="1"/>
</dbReference>
<dbReference type="SMART" id="SM00060">
    <property type="entry name" value="FN3"/>
    <property type="match status" value="1"/>
</dbReference>
<dbReference type="InterPro" id="IPR011042">
    <property type="entry name" value="6-blade_b-propeller_TolB-like"/>
</dbReference>
<dbReference type="InterPro" id="IPR040581">
    <property type="entry name" value="Thioredoxin_11"/>
</dbReference>
<dbReference type="CDD" id="cd00051">
    <property type="entry name" value="EFh"/>
    <property type="match status" value="1"/>
</dbReference>
<dbReference type="Pfam" id="PF18078">
    <property type="entry name" value="Thioredoxin_11"/>
    <property type="match status" value="1"/>
</dbReference>
<dbReference type="Pfam" id="PF21109">
    <property type="entry name" value="Stonustoxin_helical"/>
    <property type="match status" value="1"/>
</dbReference>
<dbReference type="PROSITE" id="PS50853">
    <property type="entry name" value="FN3"/>
    <property type="match status" value="1"/>
</dbReference>
<sequence>MEYPKPDTHVKIITEDSLQAKAHSLGVEGSVKLSLIGGLINIDGSAKFADDSNKSNHVTRLTLKYHTTTKFKELTMNHLGAGRIRHPELFDSNIATHVVTGVLYGAEAFFIFDRVISEEENKKEVAGTLHAVINKIPMCKIEAKVKLNLNENERNFVDKLNCTFYGDFKLDTNPRNFEDAIRIYADLPKYLGDKQQNAVPKKVSLYPLHRLDSKAMKIVRDISSSVVDYCVNFLQDLQVLEIRVLDLTTSKMFTYFSYMQQQLSDFAARLSELDRDLKKQMISILPTVRGGGSEESALLTLFKKVDISPFNKRKLTSWVEDKEKEVSLMEQFISALTKNSKANITVKSSSLNDTIGDLSYEYILCLSFRFTDEQDPQLEDMWNYLQGTDGLNSGKTNLAWFKNSSVLNKTRTSLRQFIEFAASNANKSSNIKFVVNEEYPTDSVKQALLVLYENGVPNESFVIPSKPNAPRKTNATDDSITLAWDDAQIGSEEIKYYEIMYLYVSAEKQVVTDENSPEAWTAVATDDAKKEKHISNLPAGVPFLFKVRSVTEIGVSVFSENSQIILTLGTVELTSETIELLMHEIDGLEEQEIKEYYATFCELCPDGKMTKDIFNKAFQAVYPDGNTDKYSQYAFNIMNNNKDRTSNFVEYVIAMRMHNSDDLEKSLSLAFDIFDYNKNGNIDEKELIRMITTTGELINKPCDQKMAKRYAQEIFDVCVHPLRASSIDIHPNARWQQNGLTVAGGNGDGNGINQLSYPWGLYVDDDQTIYVADQLNHRIVEWKRSATNGQVVAGGNGKGSGTHQLSNPFDVIVDKETDSLIICDRSNTRVVRWPRRNGTSGETIISNIDCVGLTMDENGSLYVVDNGKHEVRRYGRGESQRTVVAGGNGSGNRLDQLYDPRYVFIDRNNSVYVSDLGNDRVMKWVEGAKQGIVVAGGQGEGNGLTQLYGPQGVVVDELGTVYVSDAGNDRIMRWTKGATQGSVIVGESGGGRQSNQLNGPIGFSFDRHGNLYVVDYGNYRVQKFNIESNK</sequence>
<evidence type="ECO:0000259" key="4">
    <source>
        <dbReference type="PROSITE" id="PS50222"/>
    </source>
</evidence>
<dbReference type="GO" id="GO:0005509">
    <property type="term" value="F:calcium ion binding"/>
    <property type="evidence" value="ECO:0007669"/>
    <property type="project" value="InterPro"/>
</dbReference>
<feature type="domain" description="Fibronectin type-III" evidence="5">
    <location>
        <begin position="466"/>
        <end position="570"/>
    </location>
</feature>
<dbReference type="PANTHER" id="PTHR31594">
    <property type="entry name" value="AIG1-TYPE G DOMAIN-CONTAINING PROTEIN"/>
    <property type="match status" value="1"/>
</dbReference>
<evidence type="ECO:0000256" key="1">
    <source>
        <dbReference type="ARBA" id="ARBA00022737"/>
    </source>
</evidence>
<dbReference type="InterPro" id="IPR003961">
    <property type="entry name" value="FN3_dom"/>
</dbReference>
<feature type="repeat" description="NHL" evidence="3">
    <location>
        <begin position="749"/>
        <end position="785"/>
    </location>
</feature>